<feature type="transmembrane region" description="Helical" evidence="1">
    <location>
        <begin position="144"/>
        <end position="163"/>
    </location>
</feature>
<accession>A0A078MM36</accession>
<organism evidence="2">
    <name type="scientific">Arthrobacter saudimassiliensis</name>
    <dbReference type="NCBI Taxonomy" id="1461584"/>
    <lineage>
        <taxon>Bacteria</taxon>
        <taxon>Bacillati</taxon>
        <taxon>Actinomycetota</taxon>
        <taxon>Actinomycetes</taxon>
        <taxon>Micrococcales</taxon>
        <taxon>Micrococcaceae</taxon>
        <taxon>Arthrobacter</taxon>
    </lineage>
</organism>
<dbReference type="AlphaFoldDB" id="A0A078MM36"/>
<keyword evidence="1" id="KW-1133">Transmembrane helix</keyword>
<reference evidence="2" key="1">
    <citation type="submission" date="2014-07" db="EMBL/GenBank/DDBJ databases">
        <authorList>
            <person name="Urmite Genomes Urmite Genomes"/>
        </authorList>
    </citation>
    <scope>NUCLEOTIDE SEQUENCE</scope>
    <source>
        <strain evidence="2">11W110_air</strain>
    </source>
</reference>
<dbReference type="EMBL" id="LN483070">
    <property type="protein sequence ID" value="CEA07334.1"/>
    <property type="molecule type" value="Genomic_DNA"/>
</dbReference>
<evidence type="ECO:0000313" key="2">
    <source>
        <dbReference type="EMBL" id="CEA07334.1"/>
    </source>
</evidence>
<proteinExistence type="predicted"/>
<sequence length="179" mass="17888">MRFPLAGAVTGGPGPAPGGQLVHARACAAAVLAGALAHLWMVSAHPHPWWQAALMLGMAAACLPCSRGLWRSPSEPGARMAMAAALAMAGFHAVLLLAGGSAAHAHHGSVSVASGALPAASGTDPGPLAATSGPVAAAPSGLEAMLMLTAWELGAALLAAVWLHRRRRAGRSRPVRMGE</sequence>
<feature type="transmembrane region" description="Helical" evidence="1">
    <location>
        <begin position="49"/>
        <end position="70"/>
    </location>
</feature>
<keyword evidence="1" id="KW-0812">Transmembrane</keyword>
<feature type="transmembrane region" description="Helical" evidence="1">
    <location>
        <begin position="21"/>
        <end position="43"/>
    </location>
</feature>
<name>A0A078MM36_9MICC</name>
<dbReference type="PATRIC" id="fig|1461584.3.peg.637"/>
<keyword evidence="1" id="KW-0472">Membrane</keyword>
<feature type="transmembrane region" description="Helical" evidence="1">
    <location>
        <begin position="82"/>
        <end position="103"/>
    </location>
</feature>
<evidence type="ECO:0000256" key="1">
    <source>
        <dbReference type="SAM" id="Phobius"/>
    </source>
</evidence>
<protein>
    <submittedName>
        <fullName evidence="2">Uncharacterized protein</fullName>
    </submittedName>
</protein>
<gene>
    <name evidence="2" type="ORF">BN1051_00646</name>
</gene>